<gene>
    <name evidence="1" type="ORF">BJ875DRAFT_40312</name>
</gene>
<protein>
    <submittedName>
        <fullName evidence="1">Uncharacterized protein</fullName>
    </submittedName>
</protein>
<sequence length="245" mass="27386">MEQGILRSSQRCCALTERLPGEIRNHIFGICLQHTFINGVSNVTISAFPRWSGPGVMRLAGLGPLSLLFTNKQIHSELLSLVYSQVDQVVIGGYIIQHPDEDPNARWQIAYSMLDKQPLIMKLAESVKIHMPCLRLDLHRGFCQSLSFQAPKQSAKTYNMWAVVPGLERYLRKLPKLSAIVIVITVEEGPAPDFGGLLPLYDICGRRTAVNFIMHQGLWAASKSVWSSAWDNCLQDNGRLDGLND</sequence>
<name>A0A9P7YRQ0_9HELO</name>
<comment type="caution">
    <text evidence="1">The sequence shown here is derived from an EMBL/GenBank/DDBJ whole genome shotgun (WGS) entry which is preliminary data.</text>
</comment>
<dbReference type="OrthoDB" id="3465583at2759"/>
<organism evidence="1 2">
    <name type="scientific">Amylocarpus encephaloides</name>
    <dbReference type="NCBI Taxonomy" id="45428"/>
    <lineage>
        <taxon>Eukaryota</taxon>
        <taxon>Fungi</taxon>
        <taxon>Dikarya</taxon>
        <taxon>Ascomycota</taxon>
        <taxon>Pezizomycotina</taxon>
        <taxon>Leotiomycetes</taxon>
        <taxon>Helotiales</taxon>
        <taxon>Helotiales incertae sedis</taxon>
        <taxon>Amylocarpus</taxon>
    </lineage>
</organism>
<reference evidence="1" key="1">
    <citation type="journal article" date="2021" name="IMA Fungus">
        <title>Genomic characterization of three marine fungi, including Emericellopsis atlantica sp. nov. with signatures of a generalist lifestyle and marine biomass degradation.</title>
        <authorList>
            <person name="Hagestad O.C."/>
            <person name="Hou L."/>
            <person name="Andersen J.H."/>
            <person name="Hansen E.H."/>
            <person name="Altermark B."/>
            <person name="Li C."/>
            <person name="Kuhnert E."/>
            <person name="Cox R.J."/>
            <person name="Crous P.W."/>
            <person name="Spatafora J.W."/>
            <person name="Lail K."/>
            <person name="Amirebrahimi M."/>
            <person name="Lipzen A."/>
            <person name="Pangilinan J."/>
            <person name="Andreopoulos W."/>
            <person name="Hayes R.D."/>
            <person name="Ng V."/>
            <person name="Grigoriev I.V."/>
            <person name="Jackson S.A."/>
            <person name="Sutton T.D.S."/>
            <person name="Dobson A.D.W."/>
            <person name="Rama T."/>
        </authorList>
    </citation>
    <scope>NUCLEOTIDE SEQUENCE</scope>
    <source>
        <strain evidence="1">TRa018bII</strain>
    </source>
</reference>
<proteinExistence type="predicted"/>
<evidence type="ECO:0000313" key="1">
    <source>
        <dbReference type="EMBL" id="KAG9238492.1"/>
    </source>
</evidence>
<accession>A0A9P7YRQ0</accession>
<keyword evidence="2" id="KW-1185">Reference proteome</keyword>
<dbReference type="AlphaFoldDB" id="A0A9P7YRQ0"/>
<dbReference type="EMBL" id="MU251369">
    <property type="protein sequence ID" value="KAG9238492.1"/>
    <property type="molecule type" value="Genomic_DNA"/>
</dbReference>
<dbReference type="Proteomes" id="UP000824998">
    <property type="component" value="Unassembled WGS sequence"/>
</dbReference>
<evidence type="ECO:0000313" key="2">
    <source>
        <dbReference type="Proteomes" id="UP000824998"/>
    </source>
</evidence>